<protein>
    <recommendedName>
        <fullName evidence="6">OmpA-like domain-containing protein</fullName>
    </recommendedName>
</protein>
<accession>A0AB36JUZ0</accession>
<evidence type="ECO:0000256" key="1">
    <source>
        <dbReference type="ARBA" id="ARBA00004442"/>
    </source>
</evidence>
<feature type="chain" id="PRO_5044217994" description="OmpA-like domain-containing protein" evidence="5">
    <location>
        <begin position="20"/>
        <end position="203"/>
    </location>
</feature>
<dbReference type="PANTHER" id="PTHR30329:SF21">
    <property type="entry name" value="LIPOPROTEIN YIAD-RELATED"/>
    <property type="match status" value="1"/>
</dbReference>
<dbReference type="InterPro" id="IPR050330">
    <property type="entry name" value="Bact_OuterMem_StrucFunc"/>
</dbReference>
<keyword evidence="5" id="KW-0732">Signal</keyword>
<feature type="signal peptide" evidence="5">
    <location>
        <begin position="1"/>
        <end position="19"/>
    </location>
</feature>
<keyword evidence="3" id="KW-0998">Cell outer membrane</keyword>
<organism evidence="7 8">
    <name type="scientific">Salinivibrio kushneri</name>
    <dbReference type="NCBI Taxonomy" id="1908198"/>
    <lineage>
        <taxon>Bacteria</taxon>
        <taxon>Pseudomonadati</taxon>
        <taxon>Pseudomonadota</taxon>
        <taxon>Gammaproteobacteria</taxon>
        <taxon>Vibrionales</taxon>
        <taxon>Vibrionaceae</taxon>
        <taxon>Salinivibrio</taxon>
    </lineage>
</organism>
<dbReference type="PRINTS" id="PR01021">
    <property type="entry name" value="OMPADOMAIN"/>
</dbReference>
<dbReference type="InterPro" id="IPR006664">
    <property type="entry name" value="OMP_bac"/>
</dbReference>
<comment type="caution">
    <text evidence="7">The sequence shown here is derived from an EMBL/GenBank/DDBJ whole genome shotgun (WGS) entry which is preliminary data.</text>
</comment>
<evidence type="ECO:0000256" key="3">
    <source>
        <dbReference type="ARBA" id="ARBA00023237"/>
    </source>
</evidence>
<dbReference type="GO" id="GO:0009279">
    <property type="term" value="C:cell outer membrane"/>
    <property type="evidence" value="ECO:0007669"/>
    <property type="project" value="UniProtKB-SubCell"/>
</dbReference>
<reference evidence="7 8" key="1">
    <citation type="journal article" date="2017" name="Genome Announc.">
        <title>Draft Genome Sequences of Salinivibrio proteolyticus, Salinivibrio sharmensis, Salinivibrio siamensis, Salinivibrio costicola subsp. alcaliphilus, Salinivibrio costicola subsp. vallismortis, and 29 New Isolates Belonging to the Genus Salinivibrio.</title>
        <authorList>
            <person name="Lopez-Hermoso C."/>
            <person name="de la Haba R.R."/>
            <person name="Sanchez-Porro C."/>
            <person name="Bayliss S.C."/>
            <person name="Feil E.J."/>
            <person name="Ventosa A."/>
        </authorList>
    </citation>
    <scope>NUCLEOTIDE SEQUENCE [LARGE SCALE GENOMIC DNA]</scope>
    <source>
        <strain evidence="7 8">AL184</strain>
    </source>
</reference>
<name>A0AB36JUZ0_9GAMM</name>
<dbReference type="PROSITE" id="PS51123">
    <property type="entry name" value="OMPA_2"/>
    <property type="match status" value="1"/>
</dbReference>
<dbReference type="EMBL" id="MUEK01000012">
    <property type="protein sequence ID" value="OOE38878.1"/>
    <property type="molecule type" value="Genomic_DNA"/>
</dbReference>
<evidence type="ECO:0000256" key="5">
    <source>
        <dbReference type="SAM" id="SignalP"/>
    </source>
</evidence>
<keyword evidence="2 4" id="KW-0472">Membrane</keyword>
<dbReference type="SUPFAM" id="SSF103088">
    <property type="entry name" value="OmpA-like"/>
    <property type="match status" value="1"/>
</dbReference>
<dbReference type="PANTHER" id="PTHR30329">
    <property type="entry name" value="STATOR ELEMENT OF FLAGELLAR MOTOR COMPLEX"/>
    <property type="match status" value="1"/>
</dbReference>
<dbReference type="AlphaFoldDB" id="A0AB36JUZ0"/>
<feature type="domain" description="OmpA-like" evidence="6">
    <location>
        <begin position="92"/>
        <end position="203"/>
    </location>
</feature>
<gene>
    <name evidence="7" type="ORF">BZG00_11855</name>
</gene>
<dbReference type="Proteomes" id="UP000189021">
    <property type="component" value="Unassembled WGS sequence"/>
</dbReference>
<dbReference type="Pfam" id="PF00691">
    <property type="entry name" value="OmpA"/>
    <property type="match status" value="1"/>
</dbReference>
<sequence>MIKWINIALVLSLPNIVWASDALFDTYCIMQEGSAHYQVTSSEGVIARTYQNNKLLTVAPQTTTKDQWLIEQIDALDVSPQCASFIRSHAYWQKAPNSPVARVHFDFDTSRISSQGQVILQRLAQALAKHPSQISITGHTDNVGRAHYNQQLSQRRANAVVPFIPSADVNTMTLDGKGEIQPAATNHTEKGRAINRRVEVDVF</sequence>
<dbReference type="CDD" id="cd07185">
    <property type="entry name" value="OmpA_C-like"/>
    <property type="match status" value="1"/>
</dbReference>
<dbReference type="InterPro" id="IPR006665">
    <property type="entry name" value="OmpA-like"/>
</dbReference>
<dbReference type="Gene3D" id="3.30.1330.60">
    <property type="entry name" value="OmpA-like domain"/>
    <property type="match status" value="1"/>
</dbReference>
<evidence type="ECO:0000256" key="4">
    <source>
        <dbReference type="PROSITE-ProRule" id="PRU00473"/>
    </source>
</evidence>
<keyword evidence="8" id="KW-1185">Reference proteome</keyword>
<comment type="subcellular location">
    <subcellularLocation>
        <location evidence="1">Cell outer membrane</location>
    </subcellularLocation>
</comment>
<dbReference type="InterPro" id="IPR036737">
    <property type="entry name" value="OmpA-like_sf"/>
</dbReference>
<evidence type="ECO:0000256" key="2">
    <source>
        <dbReference type="ARBA" id="ARBA00023136"/>
    </source>
</evidence>
<proteinExistence type="predicted"/>
<evidence type="ECO:0000259" key="6">
    <source>
        <dbReference type="PROSITE" id="PS51123"/>
    </source>
</evidence>
<evidence type="ECO:0000313" key="8">
    <source>
        <dbReference type="Proteomes" id="UP000189021"/>
    </source>
</evidence>
<dbReference type="RefSeq" id="WP_069362150.1">
    <property type="nucleotide sequence ID" value="NZ_CP040021.1"/>
</dbReference>
<evidence type="ECO:0000313" key="7">
    <source>
        <dbReference type="EMBL" id="OOE38878.1"/>
    </source>
</evidence>